<dbReference type="Proteomes" id="UP000621307">
    <property type="component" value="Unassembled WGS sequence"/>
</dbReference>
<protein>
    <submittedName>
        <fullName evidence="1">Uncharacterized protein</fullName>
    </submittedName>
</protein>
<proteinExistence type="predicted"/>
<evidence type="ECO:0000313" key="1">
    <source>
        <dbReference type="EMBL" id="MBD2251649.1"/>
    </source>
</evidence>
<keyword evidence="2" id="KW-1185">Reference proteome</keyword>
<organism evidence="1 2">
    <name type="scientific">Nostoc parmelioides FACHB-3921</name>
    <dbReference type="NCBI Taxonomy" id="2692909"/>
    <lineage>
        <taxon>Bacteria</taxon>
        <taxon>Bacillati</taxon>
        <taxon>Cyanobacteriota</taxon>
        <taxon>Cyanophyceae</taxon>
        <taxon>Nostocales</taxon>
        <taxon>Nostocaceae</taxon>
        <taxon>Nostoc</taxon>
    </lineage>
</organism>
<evidence type="ECO:0000313" key="2">
    <source>
        <dbReference type="Proteomes" id="UP000621307"/>
    </source>
</evidence>
<accession>A0ABR8BD57</accession>
<gene>
    <name evidence="1" type="ORF">H6G14_10055</name>
</gene>
<dbReference type="EMBL" id="JACJQL010000011">
    <property type="protein sequence ID" value="MBD2251649.1"/>
    <property type="molecule type" value="Genomic_DNA"/>
</dbReference>
<dbReference type="RefSeq" id="WP_190567315.1">
    <property type="nucleotide sequence ID" value="NZ_JACJQL010000011.1"/>
</dbReference>
<reference evidence="1 2" key="1">
    <citation type="journal article" date="2020" name="ISME J.">
        <title>Comparative genomics reveals insights into cyanobacterial evolution and habitat adaptation.</title>
        <authorList>
            <person name="Chen M.Y."/>
            <person name="Teng W.K."/>
            <person name="Zhao L."/>
            <person name="Hu C.X."/>
            <person name="Zhou Y.K."/>
            <person name="Han B.P."/>
            <person name="Song L.R."/>
            <person name="Shu W.S."/>
        </authorList>
    </citation>
    <scope>NUCLEOTIDE SEQUENCE [LARGE SCALE GENOMIC DNA]</scope>
    <source>
        <strain evidence="1 2">FACHB-3921</strain>
    </source>
</reference>
<sequence length="139" mass="15698">METSQIANLLRAIAEIVESDPQVAKVVKKYLANSSNSHKVQDLSDVKQKQPHLSKTLENGDLILAECRQILRAQGEEQLKLYLLELGEQVRELLKHGQLDPNRSIRRRKDLSNIIEHIIQKLQAQDKSGKLLAASISKT</sequence>
<comment type="caution">
    <text evidence="1">The sequence shown here is derived from an EMBL/GenBank/DDBJ whole genome shotgun (WGS) entry which is preliminary data.</text>
</comment>
<name>A0ABR8BD57_9NOSO</name>